<evidence type="ECO:0000313" key="2">
    <source>
        <dbReference type="EMBL" id="KFI47440.1"/>
    </source>
</evidence>
<dbReference type="Proteomes" id="UP000029093">
    <property type="component" value="Unassembled WGS sequence"/>
</dbReference>
<reference evidence="2 3" key="1">
    <citation type="submission" date="2014-03" db="EMBL/GenBank/DDBJ databases">
        <title>Genomics of Bifidobacteria.</title>
        <authorList>
            <person name="Ventura M."/>
            <person name="Milani C."/>
            <person name="Lugli G.A."/>
        </authorList>
    </citation>
    <scope>NUCLEOTIDE SEQUENCE [LARGE SCALE GENOMIC DNA]</scope>
    <source>
        <strain evidence="2 3">LMG 10736</strain>
    </source>
</reference>
<feature type="compositionally biased region" description="Polar residues" evidence="1">
    <location>
        <begin position="170"/>
        <end position="187"/>
    </location>
</feature>
<organism evidence="2 3">
    <name type="scientific">Bifidobacterium boum</name>
    <dbReference type="NCBI Taxonomy" id="78343"/>
    <lineage>
        <taxon>Bacteria</taxon>
        <taxon>Bacillati</taxon>
        <taxon>Actinomycetota</taxon>
        <taxon>Actinomycetes</taxon>
        <taxon>Bifidobacteriales</taxon>
        <taxon>Bifidobacteriaceae</taxon>
        <taxon>Bifidobacterium</taxon>
    </lineage>
</organism>
<name>A0A086ZLP0_9BIFI</name>
<keyword evidence="3" id="KW-1185">Reference proteome</keyword>
<dbReference type="GeneID" id="303204942"/>
<sequence length="193" mass="22245">MPKQKLGLLVAALAKDSHSEDEFIRRIRGEGLIIDPRLKKGVRKGDFTDASQVVGYTITWKSADGWRQRFNAYDLGKELTLKQLRRRWAADPRSTRLAALEWQASMNHHRPVMRQGAEKQADNLTVHDMCRIIDQAFTILQDTRFNPDNPHAVSQAVRRFDQLYNSYGITWNPQQETDPSQSLTTPQDDARTR</sequence>
<dbReference type="AlphaFoldDB" id="A0A086ZLP0"/>
<evidence type="ECO:0000256" key="1">
    <source>
        <dbReference type="SAM" id="MobiDB-lite"/>
    </source>
</evidence>
<accession>A0A086ZLP0</accession>
<protein>
    <submittedName>
        <fullName evidence="2">Relaxase/mobilization nuclease domain protein</fullName>
    </submittedName>
</protein>
<feature type="region of interest" description="Disordered" evidence="1">
    <location>
        <begin position="170"/>
        <end position="193"/>
    </location>
</feature>
<evidence type="ECO:0000313" key="3">
    <source>
        <dbReference type="Proteomes" id="UP000029093"/>
    </source>
</evidence>
<proteinExistence type="predicted"/>
<dbReference type="RefSeq" id="WP_238552043.1">
    <property type="nucleotide sequence ID" value="NZ_JGYQ01000013.1"/>
</dbReference>
<gene>
    <name evidence="2" type="ORF">BBOU_0989</name>
</gene>
<dbReference type="EMBL" id="JGYQ01000013">
    <property type="protein sequence ID" value="KFI47440.1"/>
    <property type="molecule type" value="Genomic_DNA"/>
</dbReference>
<comment type="caution">
    <text evidence="2">The sequence shown here is derived from an EMBL/GenBank/DDBJ whole genome shotgun (WGS) entry which is preliminary data.</text>
</comment>